<organism evidence="1 2">
    <name type="scientific">Ricinus communis</name>
    <name type="common">Castor bean</name>
    <dbReference type="NCBI Taxonomy" id="3988"/>
    <lineage>
        <taxon>Eukaryota</taxon>
        <taxon>Viridiplantae</taxon>
        <taxon>Streptophyta</taxon>
        <taxon>Embryophyta</taxon>
        <taxon>Tracheophyta</taxon>
        <taxon>Spermatophyta</taxon>
        <taxon>Magnoliopsida</taxon>
        <taxon>eudicotyledons</taxon>
        <taxon>Gunneridae</taxon>
        <taxon>Pentapetalae</taxon>
        <taxon>rosids</taxon>
        <taxon>fabids</taxon>
        <taxon>Malpighiales</taxon>
        <taxon>Euphorbiaceae</taxon>
        <taxon>Acalyphoideae</taxon>
        <taxon>Acalypheae</taxon>
        <taxon>Ricinus</taxon>
    </lineage>
</organism>
<dbReference type="EMBL" id="EQ992372">
    <property type="protein sequence ID" value="EEF22610.1"/>
    <property type="molecule type" value="Genomic_DNA"/>
</dbReference>
<name>B9TNF4_RICCO</name>
<protein>
    <submittedName>
        <fullName evidence="1">Uncharacterized protein</fullName>
    </submittedName>
</protein>
<dbReference type="InParanoid" id="B9TNF4"/>
<keyword evidence="2" id="KW-1185">Reference proteome</keyword>
<dbReference type="AlphaFoldDB" id="B9TNF4"/>
<evidence type="ECO:0000313" key="2">
    <source>
        <dbReference type="Proteomes" id="UP000008311"/>
    </source>
</evidence>
<evidence type="ECO:0000313" key="1">
    <source>
        <dbReference type="EMBL" id="EEF22610.1"/>
    </source>
</evidence>
<dbReference type="Proteomes" id="UP000008311">
    <property type="component" value="Unassembled WGS sequence"/>
</dbReference>
<accession>B9TNF4</accession>
<sequence>AYYYTNFGHTENLNKSEVSSAKTRAPKLSLTVRWQGVSSQRNQMGRKPLNKFRSSSHTPPVSIESKRHSTRFSHLLVTNAGLLHSSAWTARCHYGNLNLTLFGGQKKSEVIITAFRGRIAVTIYGHELSTVDFPVEEAVSLRLRCC</sequence>
<proteinExistence type="predicted"/>
<feature type="non-terminal residue" evidence="1">
    <location>
        <position position="1"/>
    </location>
</feature>
<gene>
    <name evidence="1" type="ORF">RCOM_2155090</name>
</gene>
<reference evidence="2" key="1">
    <citation type="journal article" date="2010" name="Nat. Biotechnol.">
        <title>Draft genome sequence of the oilseed species Ricinus communis.</title>
        <authorList>
            <person name="Chan A.P."/>
            <person name="Crabtree J."/>
            <person name="Zhao Q."/>
            <person name="Lorenzi H."/>
            <person name="Orvis J."/>
            <person name="Puiu D."/>
            <person name="Melake-Berhan A."/>
            <person name="Jones K.M."/>
            <person name="Redman J."/>
            <person name="Chen G."/>
            <person name="Cahoon E.B."/>
            <person name="Gedil M."/>
            <person name="Stanke M."/>
            <person name="Haas B.J."/>
            <person name="Wortman J.R."/>
            <person name="Fraser-Liggett C.M."/>
            <person name="Ravel J."/>
            <person name="Rabinowicz P.D."/>
        </authorList>
    </citation>
    <scope>NUCLEOTIDE SEQUENCE [LARGE SCALE GENOMIC DNA]</scope>
    <source>
        <strain evidence="2">cv. Hale</strain>
    </source>
</reference>